<feature type="transmembrane region" description="Helical" evidence="9">
    <location>
        <begin position="909"/>
        <end position="937"/>
    </location>
</feature>
<keyword evidence="3" id="KW-1003">Cell membrane</keyword>
<keyword evidence="8" id="KW-0175">Coiled coil</keyword>
<evidence type="ECO:0000256" key="7">
    <source>
        <dbReference type="ARBA" id="ARBA00023136"/>
    </source>
</evidence>
<dbReference type="InterPro" id="IPR023408">
    <property type="entry name" value="MscS_beta-dom_sf"/>
</dbReference>
<accession>A0A0A2XMJ7</accession>
<dbReference type="Gene3D" id="2.30.30.60">
    <property type="match status" value="1"/>
</dbReference>
<feature type="transmembrane region" description="Helical" evidence="9">
    <location>
        <begin position="572"/>
        <end position="591"/>
    </location>
</feature>
<feature type="domain" description="Mechanosensitive ion channel MscS" evidence="11">
    <location>
        <begin position="925"/>
        <end position="989"/>
    </location>
</feature>
<dbReference type="InterPro" id="IPR010920">
    <property type="entry name" value="LSM_dom_sf"/>
</dbReference>
<dbReference type="NCBIfam" id="NF008438">
    <property type="entry name" value="PRK11281.1"/>
    <property type="match status" value="1"/>
</dbReference>
<feature type="coiled-coil region" evidence="8">
    <location>
        <begin position="56"/>
        <end position="135"/>
    </location>
</feature>
<dbReference type="EMBL" id="JPXS01000014">
    <property type="protein sequence ID" value="KGQ33433.1"/>
    <property type="molecule type" value="Genomic_DNA"/>
</dbReference>
<dbReference type="InterPro" id="IPR011066">
    <property type="entry name" value="MscS_channel_C_sf"/>
</dbReference>
<dbReference type="GO" id="GO:0009992">
    <property type="term" value="P:intracellular water homeostasis"/>
    <property type="evidence" value="ECO:0007669"/>
    <property type="project" value="TreeGrafter"/>
</dbReference>
<dbReference type="PANTHER" id="PTHR30347:SF1">
    <property type="entry name" value="MECHANOSENSITIVE CHANNEL MSCK"/>
    <property type="match status" value="1"/>
</dbReference>
<name>A0A0A2XMJ7_9PAST</name>
<dbReference type="SUPFAM" id="SSF82861">
    <property type="entry name" value="Mechanosensitive channel protein MscS (YggB), transmembrane region"/>
    <property type="match status" value="1"/>
</dbReference>
<feature type="domain" description="Mechanosensitive ion channel transmembrane helices 2/3" evidence="15">
    <location>
        <begin position="882"/>
        <end position="923"/>
    </location>
</feature>
<feature type="transmembrane region" description="Helical" evidence="9">
    <location>
        <begin position="529"/>
        <end position="552"/>
    </location>
</feature>
<dbReference type="FunFam" id="2.30.30.60:FF:000001">
    <property type="entry name" value="MscS Mechanosensitive ion channel"/>
    <property type="match status" value="1"/>
</dbReference>
<dbReference type="InterPro" id="IPR052702">
    <property type="entry name" value="MscS-like_channel"/>
</dbReference>
<dbReference type="GO" id="GO:0005886">
    <property type="term" value="C:plasma membrane"/>
    <property type="evidence" value="ECO:0007669"/>
    <property type="project" value="UniProtKB-SubCell"/>
</dbReference>
<dbReference type="Pfam" id="PF12795">
    <property type="entry name" value="MscS_porin"/>
    <property type="match status" value="1"/>
</dbReference>
<feature type="chain" id="PRO_5001997039" description="Mechanosensitive channel MscK" evidence="10">
    <location>
        <begin position="24"/>
        <end position="1111"/>
    </location>
</feature>
<dbReference type="RefSeq" id="WP_039083562.1">
    <property type="nucleotide sequence ID" value="NZ_JPXS01000014.1"/>
</dbReference>
<dbReference type="Pfam" id="PF12794">
    <property type="entry name" value="MscS_TM"/>
    <property type="match status" value="1"/>
</dbReference>
<keyword evidence="6 9" id="KW-1133">Transmembrane helix</keyword>
<dbReference type="InterPro" id="IPR025692">
    <property type="entry name" value="MscS_IM_dom1"/>
</dbReference>
<comment type="similarity">
    <text evidence="2">Belongs to the MscS (TC 1.A.23) family.</text>
</comment>
<evidence type="ECO:0000259" key="11">
    <source>
        <dbReference type="Pfam" id="PF00924"/>
    </source>
</evidence>
<evidence type="ECO:0000256" key="8">
    <source>
        <dbReference type="SAM" id="Coils"/>
    </source>
</evidence>
<reference evidence="16 17" key="1">
    <citation type="submission" date="2014-08" db="EMBL/GenBank/DDBJ databases">
        <title>Chaperone-usher fimbriae in a diverse selection of Gallibacterium genomes.</title>
        <authorList>
            <person name="Kudirkiene E."/>
            <person name="Bager R.J."/>
            <person name="Johnson T.J."/>
            <person name="Bojesen A.M."/>
        </authorList>
    </citation>
    <scope>NUCLEOTIDE SEQUENCE [LARGE SCALE GENOMIC DNA]</scope>
    <source>
        <strain evidence="16 17">20558/3kl.</strain>
    </source>
</reference>
<dbReference type="InterPro" id="IPR006685">
    <property type="entry name" value="MscS_channel_2nd"/>
</dbReference>
<comment type="subcellular location">
    <subcellularLocation>
        <location evidence="1">Cell membrane</location>
        <topology evidence="1">Multi-pass membrane protein</topology>
    </subcellularLocation>
</comment>
<feature type="domain" description="Mechanosensitive ion channel MscS porin" evidence="13">
    <location>
        <begin position="38"/>
        <end position="268"/>
    </location>
</feature>
<evidence type="ECO:0000313" key="17">
    <source>
        <dbReference type="Proteomes" id="UP000030526"/>
    </source>
</evidence>
<feature type="transmembrane region" description="Helical" evidence="9">
    <location>
        <begin position="481"/>
        <end position="499"/>
    </location>
</feature>
<feature type="transmembrane region" description="Helical" evidence="9">
    <location>
        <begin position="876"/>
        <end position="897"/>
    </location>
</feature>
<dbReference type="Pfam" id="PF00924">
    <property type="entry name" value="MS_channel_2nd"/>
    <property type="match status" value="1"/>
</dbReference>
<evidence type="ECO:0000256" key="10">
    <source>
        <dbReference type="SAM" id="SignalP"/>
    </source>
</evidence>
<dbReference type="Gene3D" id="1.10.287.1260">
    <property type="match status" value="1"/>
</dbReference>
<feature type="transmembrane region" description="Helical" evidence="9">
    <location>
        <begin position="680"/>
        <end position="705"/>
    </location>
</feature>
<dbReference type="PROSITE" id="PS01246">
    <property type="entry name" value="UPF0003"/>
    <property type="match status" value="1"/>
</dbReference>
<evidence type="ECO:0000259" key="12">
    <source>
        <dbReference type="Pfam" id="PF12794"/>
    </source>
</evidence>
<dbReference type="Proteomes" id="UP000030526">
    <property type="component" value="Unassembled WGS sequence"/>
</dbReference>
<evidence type="ECO:0000259" key="14">
    <source>
        <dbReference type="Pfam" id="PF21082"/>
    </source>
</evidence>
<dbReference type="SUPFAM" id="SSF50182">
    <property type="entry name" value="Sm-like ribonucleoproteins"/>
    <property type="match status" value="1"/>
</dbReference>
<dbReference type="InterPro" id="IPR049278">
    <property type="entry name" value="MS_channel_C"/>
</dbReference>
<evidence type="ECO:0000256" key="6">
    <source>
        <dbReference type="ARBA" id="ARBA00022989"/>
    </source>
</evidence>
<dbReference type="PANTHER" id="PTHR30347">
    <property type="entry name" value="POTASSIUM CHANNEL RELATED"/>
    <property type="match status" value="1"/>
</dbReference>
<feature type="transmembrane region" description="Helical" evidence="9">
    <location>
        <begin position="711"/>
        <end position="728"/>
    </location>
</feature>
<dbReference type="InterPro" id="IPR049142">
    <property type="entry name" value="MS_channel_1st"/>
</dbReference>
<protein>
    <recommendedName>
        <fullName evidence="18">Mechanosensitive channel MscK</fullName>
    </recommendedName>
</protein>
<dbReference type="FunFam" id="1.10.287.1260:FF:000002">
    <property type="entry name" value="Potassium efflux system KefA"/>
    <property type="match status" value="1"/>
</dbReference>
<evidence type="ECO:0000256" key="5">
    <source>
        <dbReference type="ARBA" id="ARBA00022729"/>
    </source>
</evidence>
<keyword evidence="7 9" id="KW-0472">Membrane</keyword>
<feature type="signal peptide" evidence="10">
    <location>
        <begin position="1"/>
        <end position="23"/>
    </location>
</feature>
<feature type="domain" description="Mechanosensitive ion channel MscS C-terminal" evidence="14">
    <location>
        <begin position="999"/>
        <end position="1081"/>
    </location>
</feature>
<dbReference type="Gene3D" id="3.30.70.100">
    <property type="match status" value="1"/>
</dbReference>
<evidence type="ECO:0000259" key="15">
    <source>
        <dbReference type="Pfam" id="PF21088"/>
    </source>
</evidence>
<evidence type="ECO:0000313" key="16">
    <source>
        <dbReference type="EMBL" id="KGQ33433.1"/>
    </source>
</evidence>
<feature type="transmembrane region" description="Helical" evidence="9">
    <location>
        <begin position="636"/>
        <end position="659"/>
    </location>
</feature>
<dbReference type="Pfam" id="PF21088">
    <property type="entry name" value="MS_channel_1st"/>
    <property type="match status" value="1"/>
</dbReference>
<dbReference type="InterPro" id="IPR011014">
    <property type="entry name" value="MscS_channel_TM-2"/>
</dbReference>
<evidence type="ECO:0000256" key="3">
    <source>
        <dbReference type="ARBA" id="ARBA00022475"/>
    </source>
</evidence>
<evidence type="ECO:0000256" key="4">
    <source>
        <dbReference type="ARBA" id="ARBA00022692"/>
    </source>
</evidence>
<feature type="transmembrane region" description="Helical" evidence="9">
    <location>
        <begin position="835"/>
        <end position="855"/>
    </location>
</feature>
<evidence type="ECO:0008006" key="18">
    <source>
        <dbReference type="Google" id="ProtNLM"/>
    </source>
</evidence>
<dbReference type="GO" id="GO:0008381">
    <property type="term" value="F:mechanosensitive monoatomic ion channel activity"/>
    <property type="evidence" value="ECO:0007669"/>
    <property type="project" value="UniProtKB-ARBA"/>
</dbReference>
<evidence type="ECO:0000259" key="13">
    <source>
        <dbReference type="Pfam" id="PF12795"/>
    </source>
</evidence>
<dbReference type="AlphaFoldDB" id="A0A0A2XMJ7"/>
<dbReference type="SUPFAM" id="SSF82689">
    <property type="entry name" value="Mechanosensitive channel protein MscS (YggB), C-terminal domain"/>
    <property type="match status" value="1"/>
</dbReference>
<sequence>MSKRILFFVLFWAALLVGINAQAQIPSASDIQAQITAQKANPNSNDATQQQLLTALDDSLDLLKQLDEQKKQTNELNSQIKTATIEIPKLQSELQKLKTNSNNAVTTDDLAKLSEDNLQKRMEASFQKVDELQTALNEIASKLVNQQTLPDRIQSILSDNLAKTQAINKSLTDSQLDPILVNKYQIELALIEAQNDYNQTLLKESSTLNSWYELQRDQKTYYLQQAKSEQQALQSVLNSKRLDASKKQLAQLEKSQQTKDENVNPLIQNELNQNTQLSQQLLNETQTSNQLSQESLRIKNVLDNLTQTQRSIDEQISALQGTLVLSRIINQQKQNLPTDQTIEGLGKRIADLRVQIFDLTQARDAIYAPEEYIAKLPNASSLSDSEKSALISVLSERKKIYSDILKLLNAQLNLAITIELNQQQVRLISDDLQQKLQQQSFWVKSNNPIDWDWMVSFPKLALTQLKNISNAIDTRHFSRNLIPMLGFVLFLSLVAALIYSQKAKLQSWLAKINSQVGSLNADSQWHTPLAILLTAILVVPYPLMFLIIFVLVGHFTIADPILAWPWTLKMAGYWWLFSFLIELLKPNGLVYRHFGLAKESGKLFLAVLKRSIWAIIFLINTTLISDMSNTPLTNDVIGEVITISALIFCVLIIAPRFGYAVRKYEATQENDGGYQHVGPVLLKVIRVLLLLIPIALIVLIVVGYYYTALNLITHFIASYLVTVLWVLIKQITDRTLAVSARRLAYKRLKEQREKNQNKSESGRSEEIVIDTKDSELALSQVKQQVARIAEWALWAVLVGFYYIVWSDLLTVAYHLESITLWQQTVTTETGTVVESITLLNMLLAIFILLVTYVLVRNIAGLLEVFVFSRIKFSQGAPYTITTLLTYFIVAIGAAWAFSTLGMSWSKLQWLFAALSVGLGFGLQEIFANFVSGIIILFERPVRIGDTITIGEYSGTVSKIRIRATTLVDYDGKEVIVPNKAFVTERLTNWALSNTITRLVITVGVAYGSDLELTKRLLLQAAKDCEKVLKEPEPKAYFLTFGASTLDHELRVYVGDLSDRLPTTDFLNRRINQLFAENNIEIAFNQLDVFIKNQQSGEEMKVATSTENKLTQ</sequence>
<feature type="domain" description="Mechanosensitive ion channel inner membrane" evidence="12">
    <location>
        <begin position="487"/>
        <end position="821"/>
    </location>
</feature>
<proteinExistence type="inferred from homology"/>
<keyword evidence="4 9" id="KW-0812">Transmembrane</keyword>
<feature type="transmembrane region" description="Helical" evidence="9">
    <location>
        <begin position="791"/>
        <end position="815"/>
    </location>
</feature>
<evidence type="ECO:0000256" key="9">
    <source>
        <dbReference type="SAM" id="Phobius"/>
    </source>
</evidence>
<keyword evidence="5 10" id="KW-0732">Signal</keyword>
<dbReference type="InterPro" id="IPR006686">
    <property type="entry name" value="MscS_channel_CS"/>
</dbReference>
<evidence type="ECO:0000256" key="2">
    <source>
        <dbReference type="ARBA" id="ARBA00008017"/>
    </source>
</evidence>
<evidence type="ECO:0000256" key="1">
    <source>
        <dbReference type="ARBA" id="ARBA00004651"/>
    </source>
</evidence>
<dbReference type="Pfam" id="PF21082">
    <property type="entry name" value="MS_channel_3rd"/>
    <property type="match status" value="1"/>
</dbReference>
<comment type="caution">
    <text evidence="16">The sequence shown here is derived from an EMBL/GenBank/DDBJ whole genome shotgun (WGS) entry which is preliminary data.</text>
</comment>
<gene>
    <name evidence="16" type="ORF">JP32_02940</name>
</gene>
<dbReference type="InterPro" id="IPR024393">
    <property type="entry name" value="MscS_porin"/>
</dbReference>
<feature type="transmembrane region" description="Helical" evidence="9">
    <location>
        <begin position="603"/>
        <end position="624"/>
    </location>
</feature>
<organism evidence="16 17">
    <name type="scientific">Gallibacterium anatis</name>
    <dbReference type="NCBI Taxonomy" id="750"/>
    <lineage>
        <taxon>Bacteria</taxon>
        <taxon>Pseudomonadati</taxon>
        <taxon>Pseudomonadota</taxon>
        <taxon>Gammaproteobacteria</taxon>
        <taxon>Pasteurellales</taxon>
        <taxon>Pasteurellaceae</taxon>
        <taxon>Gallibacterium</taxon>
    </lineage>
</organism>